<dbReference type="EMBL" id="GGEC01033945">
    <property type="protein sequence ID" value="MBX14429.1"/>
    <property type="molecule type" value="Transcribed_RNA"/>
</dbReference>
<organism evidence="1">
    <name type="scientific">Rhizophora mucronata</name>
    <name type="common">Asiatic mangrove</name>
    <dbReference type="NCBI Taxonomy" id="61149"/>
    <lineage>
        <taxon>Eukaryota</taxon>
        <taxon>Viridiplantae</taxon>
        <taxon>Streptophyta</taxon>
        <taxon>Embryophyta</taxon>
        <taxon>Tracheophyta</taxon>
        <taxon>Spermatophyta</taxon>
        <taxon>Magnoliopsida</taxon>
        <taxon>eudicotyledons</taxon>
        <taxon>Gunneridae</taxon>
        <taxon>Pentapetalae</taxon>
        <taxon>rosids</taxon>
        <taxon>fabids</taxon>
        <taxon>Malpighiales</taxon>
        <taxon>Rhizophoraceae</taxon>
        <taxon>Rhizophora</taxon>
    </lineage>
</organism>
<reference evidence="1" key="1">
    <citation type="submission" date="2018-02" db="EMBL/GenBank/DDBJ databases">
        <title>Rhizophora mucronata_Transcriptome.</title>
        <authorList>
            <person name="Meera S.P."/>
            <person name="Sreeshan A."/>
            <person name="Augustine A."/>
        </authorList>
    </citation>
    <scope>NUCLEOTIDE SEQUENCE</scope>
    <source>
        <tissue evidence="1">Leaf</tissue>
    </source>
</reference>
<name>A0A2P2L8Z9_RHIMU</name>
<dbReference type="AlphaFoldDB" id="A0A2P2L8Z9"/>
<accession>A0A2P2L8Z9</accession>
<proteinExistence type="predicted"/>
<evidence type="ECO:0000313" key="1">
    <source>
        <dbReference type="EMBL" id="MBX14429.1"/>
    </source>
</evidence>
<sequence>MVIEYTGELVRPPIADRREHFIYNSLVVCSFERC</sequence>
<protein>
    <submittedName>
        <fullName evidence="1">Uncharacterized protein</fullName>
    </submittedName>
</protein>